<organism evidence="2 3">
    <name type="scientific">Sphaerisporangium rubeum</name>
    <dbReference type="NCBI Taxonomy" id="321317"/>
    <lineage>
        <taxon>Bacteria</taxon>
        <taxon>Bacillati</taxon>
        <taxon>Actinomycetota</taxon>
        <taxon>Actinomycetes</taxon>
        <taxon>Streptosporangiales</taxon>
        <taxon>Streptosporangiaceae</taxon>
        <taxon>Sphaerisporangium</taxon>
    </lineage>
</organism>
<comment type="caution">
    <text evidence="2">The sequence shown here is derived from an EMBL/GenBank/DDBJ whole genome shotgun (WGS) entry which is preliminary data.</text>
</comment>
<dbReference type="Proteomes" id="UP000555564">
    <property type="component" value="Unassembled WGS sequence"/>
</dbReference>
<reference evidence="2 3" key="1">
    <citation type="submission" date="2020-08" db="EMBL/GenBank/DDBJ databases">
        <title>Sequencing the genomes of 1000 actinobacteria strains.</title>
        <authorList>
            <person name="Klenk H.-P."/>
        </authorList>
    </citation>
    <scope>NUCLEOTIDE SEQUENCE [LARGE SCALE GENOMIC DNA]</scope>
    <source>
        <strain evidence="2 3">DSM 44936</strain>
    </source>
</reference>
<dbReference type="RefSeq" id="WP_184980599.1">
    <property type="nucleotide sequence ID" value="NZ_BAAALO010000005.1"/>
</dbReference>
<accession>A0A7X0IFL7</accession>
<feature type="chain" id="PRO_5030977630" description="Chitin-binding type-3 domain-containing protein" evidence="1">
    <location>
        <begin position="29"/>
        <end position="75"/>
    </location>
</feature>
<proteinExistence type="predicted"/>
<sequence length="75" mass="8498">MRKLRALIVSMAVVGGALFAFGSAPAQADSIRYVYYYQSDCYNGGYLGIQWGWWTNFNCAPANFYPGDTRWVLWA</sequence>
<evidence type="ECO:0000313" key="2">
    <source>
        <dbReference type="EMBL" id="MBB6473083.1"/>
    </source>
</evidence>
<keyword evidence="3" id="KW-1185">Reference proteome</keyword>
<dbReference type="EMBL" id="JACHIU010000001">
    <property type="protein sequence ID" value="MBB6473083.1"/>
    <property type="molecule type" value="Genomic_DNA"/>
</dbReference>
<protein>
    <recommendedName>
        <fullName evidence="4">Chitin-binding type-3 domain-containing protein</fullName>
    </recommendedName>
</protein>
<gene>
    <name evidence="2" type="ORF">BJ992_002514</name>
</gene>
<evidence type="ECO:0008006" key="4">
    <source>
        <dbReference type="Google" id="ProtNLM"/>
    </source>
</evidence>
<name>A0A7X0IFL7_9ACTN</name>
<feature type="signal peptide" evidence="1">
    <location>
        <begin position="1"/>
        <end position="28"/>
    </location>
</feature>
<keyword evidence="1" id="KW-0732">Signal</keyword>
<evidence type="ECO:0000256" key="1">
    <source>
        <dbReference type="SAM" id="SignalP"/>
    </source>
</evidence>
<dbReference type="AlphaFoldDB" id="A0A7X0IFL7"/>
<evidence type="ECO:0000313" key="3">
    <source>
        <dbReference type="Proteomes" id="UP000555564"/>
    </source>
</evidence>